<dbReference type="PROSITE" id="PS50404">
    <property type="entry name" value="GST_NTER"/>
    <property type="match status" value="1"/>
</dbReference>
<dbReference type="GO" id="GO:0006749">
    <property type="term" value="P:glutathione metabolic process"/>
    <property type="evidence" value="ECO:0007669"/>
    <property type="project" value="TreeGrafter"/>
</dbReference>
<evidence type="ECO:0000256" key="2">
    <source>
        <dbReference type="ARBA" id="ARBA00022490"/>
    </source>
</evidence>
<keyword evidence="2" id="KW-0963">Cytoplasm</keyword>
<comment type="subcellular location">
    <subcellularLocation>
        <location evidence="1">Cytoplasm</location>
    </subcellularLocation>
</comment>
<evidence type="ECO:0000259" key="3">
    <source>
        <dbReference type="PROSITE" id="PS50404"/>
    </source>
</evidence>
<dbReference type="PANTHER" id="PTHR43917:SF8">
    <property type="entry name" value="GH16740P-RELATED"/>
    <property type="match status" value="1"/>
</dbReference>
<dbReference type="InterPro" id="IPR036249">
    <property type="entry name" value="Thioredoxin-like_sf"/>
</dbReference>
<dbReference type="SFLD" id="SFLDS00019">
    <property type="entry name" value="Glutathione_Transferase_(cytos"/>
    <property type="match status" value="1"/>
</dbReference>
<dbReference type="SUPFAM" id="SSF47616">
    <property type="entry name" value="GST C-terminal domain-like"/>
    <property type="match status" value="1"/>
</dbReference>
<sequence>MGTQLLLFSDRISHPARACLLLLQRSNLPFEEKKLDLFKGDHLKTKELPLKKIPVLIDNGFVLAESTTILRYIALKSGDQSVYPVDIRARMKIDECLDFWQSSLNANVLRLVQNKLMWKLMLRRKEPDHKLIQEINKLHTMNKKAFNSYFLAGKPFVGGDNVSIADLLVAVTLEQSTIAGVDNSAEQGFISRVKQEFKEYDSVHEDLGKIVGRLEQMKML</sequence>
<dbReference type="InterPro" id="IPR051369">
    <property type="entry name" value="GST_Theta"/>
</dbReference>
<dbReference type="EMBL" id="MW149331">
    <property type="protein sequence ID" value="QTW43631.1"/>
    <property type="molecule type" value="mRNA"/>
</dbReference>
<dbReference type="PANTHER" id="PTHR43917">
    <property type="match status" value="1"/>
</dbReference>
<evidence type="ECO:0000256" key="1">
    <source>
        <dbReference type="ARBA" id="ARBA00004496"/>
    </source>
</evidence>
<dbReference type="Gene3D" id="3.40.30.10">
    <property type="entry name" value="Glutaredoxin"/>
    <property type="match status" value="1"/>
</dbReference>
<evidence type="ECO:0000313" key="5">
    <source>
        <dbReference type="EMBL" id="QTW43631.1"/>
    </source>
</evidence>
<dbReference type="Gene3D" id="1.20.1050.10">
    <property type="match status" value="1"/>
</dbReference>
<name>A0A8B0MFG0_EURAF</name>
<dbReference type="PROSITE" id="PS50405">
    <property type="entry name" value="GST_CTER"/>
    <property type="match status" value="1"/>
</dbReference>
<dbReference type="InterPro" id="IPR036282">
    <property type="entry name" value="Glutathione-S-Trfase_C_sf"/>
</dbReference>
<dbReference type="InterPro" id="IPR040079">
    <property type="entry name" value="Glutathione_S-Trfase"/>
</dbReference>
<feature type="domain" description="GST C-terminal" evidence="4">
    <location>
        <begin position="86"/>
        <end position="220"/>
    </location>
</feature>
<reference evidence="5" key="2">
    <citation type="journal article" name="Mar. Pollut. Bull.">
        <title>The genome of the European estuarine calanoid copepod Eurytemora affinis: Potential use in molecular ecotoxicology.</title>
        <authorList>
            <person name="Choi B.S."/>
            <person name="Kim D.H."/>
            <person name="Kim M.S."/>
            <person name="Park J.C."/>
            <person name="Lee Y.H."/>
            <person name="Kim H.J."/>
            <person name="Jeong C.B."/>
            <person name="Hagiwara A."/>
            <person name="Souissi S."/>
            <person name="Lee J.S."/>
        </authorList>
    </citation>
    <scope>NUCLEOTIDE SEQUENCE</scope>
</reference>
<dbReference type="Pfam" id="PF02798">
    <property type="entry name" value="GST_N"/>
    <property type="match status" value="1"/>
</dbReference>
<feature type="domain" description="GST N-terminal" evidence="3">
    <location>
        <begin position="3"/>
        <end position="81"/>
    </location>
</feature>
<evidence type="ECO:0000259" key="4">
    <source>
        <dbReference type="PROSITE" id="PS50405"/>
    </source>
</evidence>
<dbReference type="GO" id="GO:0005737">
    <property type="term" value="C:cytoplasm"/>
    <property type="evidence" value="ECO:0007669"/>
    <property type="project" value="UniProtKB-SubCell"/>
</dbReference>
<dbReference type="AlphaFoldDB" id="A0A8B0MFG0"/>
<proteinExistence type="evidence at transcript level"/>
<organism evidence="5">
    <name type="scientific">Eurytemora affinis</name>
    <name type="common">Copepod</name>
    <name type="synonym">Temora affinis</name>
    <dbReference type="NCBI Taxonomy" id="88015"/>
    <lineage>
        <taxon>Eukaryota</taxon>
        <taxon>Metazoa</taxon>
        <taxon>Ecdysozoa</taxon>
        <taxon>Arthropoda</taxon>
        <taxon>Crustacea</taxon>
        <taxon>Multicrustacea</taxon>
        <taxon>Hexanauplia</taxon>
        <taxon>Copepoda</taxon>
        <taxon>Calanoida</taxon>
        <taxon>Temoridae</taxon>
        <taxon>Eurytemora</taxon>
    </lineage>
</organism>
<reference evidence="5" key="1">
    <citation type="submission" date="2020-10" db="EMBL/GenBank/DDBJ databases">
        <authorList>
            <person name="Kim D.-H."/>
        </authorList>
    </citation>
    <scope>NUCLEOTIDE SEQUENCE</scope>
</reference>
<accession>A0A8B0MFG0</accession>
<dbReference type="OrthoDB" id="422574at2759"/>
<protein>
    <submittedName>
        <fullName evidence="5">GSTtheta-like protein 3</fullName>
    </submittedName>
</protein>
<dbReference type="InterPro" id="IPR010987">
    <property type="entry name" value="Glutathione-S-Trfase_C-like"/>
</dbReference>
<dbReference type="InterPro" id="IPR004045">
    <property type="entry name" value="Glutathione_S-Trfase_N"/>
</dbReference>
<dbReference type="SFLD" id="SFLDG00358">
    <property type="entry name" value="Main_(cytGST)"/>
    <property type="match status" value="1"/>
</dbReference>
<dbReference type="GO" id="GO:0004364">
    <property type="term" value="F:glutathione transferase activity"/>
    <property type="evidence" value="ECO:0007669"/>
    <property type="project" value="TreeGrafter"/>
</dbReference>
<dbReference type="SUPFAM" id="SSF52833">
    <property type="entry name" value="Thioredoxin-like"/>
    <property type="match status" value="1"/>
</dbReference>